<keyword evidence="2" id="KW-1185">Reference proteome</keyword>
<evidence type="ECO:0000313" key="2">
    <source>
        <dbReference type="Proteomes" id="UP000000305"/>
    </source>
</evidence>
<dbReference type="EMBL" id="GL734992">
    <property type="protein sequence ID" value="EFX61149.1"/>
    <property type="molecule type" value="Genomic_DNA"/>
</dbReference>
<protein>
    <submittedName>
        <fullName evidence="1">Uncharacterized protein</fullName>
    </submittedName>
</protein>
<name>E9I4D0_DAPPU</name>
<organism evidence="1 2">
    <name type="scientific">Daphnia pulex</name>
    <name type="common">Water flea</name>
    <dbReference type="NCBI Taxonomy" id="6669"/>
    <lineage>
        <taxon>Eukaryota</taxon>
        <taxon>Metazoa</taxon>
        <taxon>Ecdysozoa</taxon>
        <taxon>Arthropoda</taxon>
        <taxon>Crustacea</taxon>
        <taxon>Branchiopoda</taxon>
        <taxon>Diplostraca</taxon>
        <taxon>Cladocera</taxon>
        <taxon>Anomopoda</taxon>
        <taxon>Daphniidae</taxon>
        <taxon>Daphnia</taxon>
    </lineage>
</organism>
<accession>E9I4D0</accession>
<sequence>MFKPTWSRGVYEDPGCYETDTWIRRNYRISDSSTNVNNLLKLKPLSSFASKQHGFENENNQEKSQGIKTLFFWKEWVRFIEYRRNVIDRTHVPTAIRKAIGRIACITNIFKNRINPLIKKDISVAAATAKEKDESHVYEEIDIGLQNGT</sequence>
<dbReference type="OrthoDB" id="10069252at2759"/>
<evidence type="ECO:0000313" key="1">
    <source>
        <dbReference type="EMBL" id="EFX61149.1"/>
    </source>
</evidence>
<dbReference type="AlphaFoldDB" id="E9I4D0"/>
<dbReference type="InParanoid" id="E9I4D0"/>
<reference evidence="1 2" key="1">
    <citation type="journal article" date="2011" name="Science">
        <title>The ecoresponsive genome of Daphnia pulex.</title>
        <authorList>
            <person name="Colbourne J.K."/>
            <person name="Pfrender M.E."/>
            <person name="Gilbert D."/>
            <person name="Thomas W.K."/>
            <person name="Tucker A."/>
            <person name="Oakley T.H."/>
            <person name="Tokishita S."/>
            <person name="Aerts A."/>
            <person name="Arnold G.J."/>
            <person name="Basu M.K."/>
            <person name="Bauer D.J."/>
            <person name="Caceres C.E."/>
            <person name="Carmel L."/>
            <person name="Casola C."/>
            <person name="Choi J.H."/>
            <person name="Detter J.C."/>
            <person name="Dong Q."/>
            <person name="Dusheyko S."/>
            <person name="Eads B.D."/>
            <person name="Frohlich T."/>
            <person name="Geiler-Samerotte K.A."/>
            <person name="Gerlach D."/>
            <person name="Hatcher P."/>
            <person name="Jogdeo S."/>
            <person name="Krijgsveld J."/>
            <person name="Kriventseva E.V."/>
            <person name="Kultz D."/>
            <person name="Laforsch C."/>
            <person name="Lindquist E."/>
            <person name="Lopez J."/>
            <person name="Manak J.R."/>
            <person name="Muller J."/>
            <person name="Pangilinan J."/>
            <person name="Patwardhan R.P."/>
            <person name="Pitluck S."/>
            <person name="Pritham E.J."/>
            <person name="Rechtsteiner A."/>
            <person name="Rho M."/>
            <person name="Rogozin I.B."/>
            <person name="Sakarya O."/>
            <person name="Salamov A."/>
            <person name="Schaack S."/>
            <person name="Shapiro H."/>
            <person name="Shiga Y."/>
            <person name="Skalitzky C."/>
            <person name="Smith Z."/>
            <person name="Souvorov A."/>
            <person name="Sung W."/>
            <person name="Tang Z."/>
            <person name="Tsuchiya D."/>
            <person name="Tu H."/>
            <person name="Vos H."/>
            <person name="Wang M."/>
            <person name="Wolf Y.I."/>
            <person name="Yamagata H."/>
            <person name="Yamada T."/>
            <person name="Ye Y."/>
            <person name="Shaw J.R."/>
            <person name="Andrews J."/>
            <person name="Crease T.J."/>
            <person name="Tang H."/>
            <person name="Lucas S.M."/>
            <person name="Robertson H.M."/>
            <person name="Bork P."/>
            <person name="Koonin E.V."/>
            <person name="Zdobnov E.M."/>
            <person name="Grigoriev I.V."/>
            <person name="Lynch M."/>
            <person name="Boore J.L."/>
        </authorList>
    </citation>
    <scope>NUCLEOTIDE SEQUENCE [LARGE SCALE GENOMIC DNA]</scope>
</reference>
<dbReference type="PhylomeDB" id="E9I4D0"/>
<dbReference type="HOGENOM" id="CLU_1751534_0_0_1"/>
<dbReference type="KEGG" id="dpx:DAPPUDRAFT_340563"/>
<gene>
    <name evidence="1" type="ORF">DAPPUDRAFT_340563</name>
</gene>
<dbReference type="Proteomes" id="UP000000305">
    <property type="component" value="Unassembled WGS sequence"/>
</dbReference>
<proteinExistence type="predicted"/>